<dbReference type="InterPro" id="IPR000719">
    <property type="entry name" value="Prot_kinase_dom"/>
</dbReference>
<dbReference type="SUPFAM" id="SSF56112">
    <property type="entry name" value="Protein kinase-like (PK-like)"/>
    <property type="match status" value="1"/>
</dbReference>
<name>A0A2P4QUC4_RHIID</name>
<dbReference type="InterPro" id="IPR011009">
    <property type="entry name" value="Kinase-like_dom_sf"/>
</dbReference>
<reference evidence="2 3" key="2">
    <citation type="journal article" date="2018" name="New Phytol.">
        <title>High intraspecific genome diversity in the model arbuscular mycorrhizal symbiont Rhizophagus irregularis.</title>
        <authorList>
            <person name="Chen E.C.H."/>
            <person name="Morin E."/>
            <person name="Beaudet D."/>
            <person name="Noel J."/>
            <person name="Yildirir G."/>
            <person name="Ndikumana S."/>
            <person name="Charron P."/>
            <person name="St-Onge C."/>
            <person name="Giorgi J."/>
            <person name="Kruger M."/>
            <person name="Marton T."/>
            <person name="Ropars J."/>
            <person name="Grigoriev I.V."/>
            <person name="Hainaut M."/>
            <person name="Henrissat B."/>
            <person name="Roux C."/>
            <person name="Martin F."/>
            <person name="Corradi N."/>
        </authorList>
    </citation>
    <scope>NUCLEOTIDE SEQUENCE [LARGE SCALE GENOMIC DNA]</scope>
    <source>
        <strain evidence="2 3">DAOM 197198</strain>
    </source>
</reference>
<dbReference type="Gene3D" id="1.10.510.10">
    <property type="entry name" value="Transferase(Phosphotransferase) domain 1"/>
    <property type="match status" value="1"/>
</dbReference>
<evidence type="ECO:0000259" key="1">
    <source>
        <dbReference type="PROSITE" id="PS50011"/>
    </source>
</evidence>
<feature type="domain" description="Protein kinase" evidence="1">
    <location>
        <begin position="15"/>
        <end position="155"/>
    </location>
</feature>
<gene>
    <name evidence="2" type="ORF">GLOIN_2v1509090</name>
</gene>
<reference evidence="2 3" key="1">
    <citation type="journal article" date="2013" name="Proc. Natl. Acad. Sci. U.S.A.">
        <title>Genome of an arbuscular mycorrhizal fungus provides insight into the oldest plant symbiosis.</title>
        <authorList>
            <person name="Tisserant E."/>
            <person name="Malbreil M."/>
            <person name="Kuo A."/>
            <person name="Kohler A."/>
            <person name="Symeonidi A."/>
            <person name="Balestrini R."/>
            <person name="Charron P."/>
            <person name="Duensing N."/>
            <person name="Frei Dit Frey N."/>
            <person name="Gianinazzi-Pearson V."/>
            <person name="Gilbert L.B."/>
            <person name="Handa Y."/>
            <person name="Herr J.R."/>
            <person name="Hijri M."/>
            <person name="Koul R."/>
            <person name="Kawaguchi M."/>
            <person name="Krajinski F."/>
            <person name="Lammers P.J."/>
            <person name="Masclaux F.G."/>
            <person name="Murat C."/>
            <person name="Morin E."/>
            <person name="Ndikumana S."/>
            <person name="Pagni M."/>
            <person name="Petitpierre D."/>
            <person name="Requena N."/>
            <person name="Rosikiewicz P."/>
            <person name="Riley R."/>
            <person name="Saito K."/>
            <person name="San Clemente H."/>
            <person name="Shapiro H."/>
            <person name="van Tuinen D."/>
            <person name="Becard G."/>
            <person name="Bonfante P."/>
            <person name="Paszkowski U."/>
            <person name="Shachar-Hill Y.Y."/>
            <person name="Tuskan G.A."/>
            <person name="Young P.W."/>
            <person name="Sanders I.R."/>
            <person name="Henrissat B."/>
            <person name="Rensing S.A."/>
            <person name="Grigoriev I.V."/>
            <person name="Corradi N."/>
            <person name="Roux C."/>
            <person name="Martin F."/>
        </authorList>
    </citation>
    <scope>NUCLEOTIDE SEQUENCE [LARGE SCALE GENOMIC DNA]</scope>
    <source>
        <strain evidence="2 3">DAOM 197198</strain>
    </source>
</reference>
<dbReference type="GO" id="GO:0005524">
    <property type="term" value="F:ATP binding"/>
    <property type="evidence" value="ECO:0007669"/>
    <property type="project" value="InterPro"/>
</dbReference>
<dbReference type="Gene3D" id="1.10.10.1010">
    <property type="entry name" value="Intein homing endonuclease, domain IV"/>
    <property type="match status" value="1"/>
</dbReference>
<sequence length="155" mass="18300">MNNRQVLEWIPYDSLNNIQFIAEGGYDCKVYSATWNEGNILYWDSKKKDWVRNSSIMVALKRFENSRNVTLEFFEELKSYYQCGLDNDGLIKYFGISQDPITKDYIIITEIATHGNLRNYLLQNYNSLNWEKKINILLKISVTLQDIHSTGFIHR</sequence>
<dbReference type="Pfam" id="PF07714">
    <property type="entry name" value="PK_Tyr_Ser-Thr"/>
    <property type="match status" value="1"/>
</dbReference>
<dbReference type="VEuPathDB" id="FungiDB:RhiirFUN_014315"/>
<comment type="caution">
    <text evidence="2">The sequence shown here is derived from an EMBL/GenBank/DDBJ whole genome shotgun (WGS) entry which is preliminary data.</text>
</comment>
<dbReference type="PROSITE" id="PS50011">
    <property type="entry name" value="PROTEIN_KINASE_DOM"/>
    <property type="match status" value="1"/>
</dbReference>
<protein>
    <recommendedName>
        <fullName evidence="1">Protein kinase domain-containing protein</fullName>
    </recommendedName>
</protein>
<feature type="non-terminal residue" evidence="2">
    <location>
        <position position="155"/>
    </location>
</feature>
<dbReference type="GO" id="GO:0004672">
    <property type="term" value="F:protein kinase activity"/>
    <property type="evidence" value="ECO:0007669"/>
    <property type="project" value="InterPro"/>
</dbReference>
<proteinExistence type="predicted"/>
<evidence type="ECO:0000313" key="3">
    <source>
        <dbReference type="Proteomes" id="UP000018888"/>
    </source>
</evidence>
<evidence type="ECO:0000313" key="2">
    <source>
        <dbReference type="EMBL" id="POG81260.1"/>
    </source>
</evidence>
<dbReference type="InterPro" id="IPR001245">
    <property type="entry name" value="Ser-Thr/Tyr_kinase_cat_dom"/>
</dbReference>
<dbReference type="Proteomes" id="UP000018888">
    <property type="component" value="Unassembled WGS sequence"/>
</dbReference>
<organism evidence="2 3">
    <name type="scientific">Rhizophagus irregularis (strain DAOM 181602 / DAOM 197198 / MUCL 43194)</name>
    <name type="common">Arbuscular mycorrhizal fungus</name>
    <name type="synonym">Glomus intraradices</name>
    <dbReference type="NCBI Taxonomy" id="747089"/>
    <lineage>
        <taxon>Eukaryota</taxon>
        <taxon>Fungi</taxon>
        <taxon>Fungi incertae sedis</taxon>
        <taxon>Mucoromycota</taxon>
        <taxon>Glomeromycotina</taxon>
        <taxon>Glomeromycetes</taxon>
        <taxon>Glomerales</taxon>
        <taxon>Glomeraceae</taxon>
        <taxon>Rhizophagus</taxon>
    </lineage>
</organism>
<dbReference type="AlphaFoldDB" id="A0A2P4QUC4"/>
<keyword evidence="3" id="KW-1185">Reference proteome</keyword>
<dbReference type="EMBL" id="AUPC02000012">
    <property type="protein sequence ID" value="POG81260.1"/>
    <property type="molecule type" value="Genomic_DNA"/>
</dbReference>
<accession>A0A2P4QUC4</accession>